<dbReference type="OrthoDB" id="1099022at2"/>
<dbReference type="Proteomes" id="UP000247476">
    <property type="component" value="Unassembled WGS sequence"/>
</dbReference>
<evidence type="ECO:0008006" key="5">
    <source>
        <dbReference type="Google" id="ProtNLM"/>
    </source>
</evidence>
<evidence type="ECO:0000256" key="1">
    <source>
        <dbReference type="ARBA" id="ARBA00022801"/>
    </source>
</evidence>
<feature type="signal peptide" evidence="2">
    <location>
        <begin position="1"/>
        <end position="27"/>
    </location>
</feature>
<name>A0A2V5KBV9_9BACL</name>
<evidence type="ECO:0000256" key="2">
    <source>
        <dbReference type="SAM" id="SignalP"/>
    </source>
</evidence>
<dbReference type="GO" id="GO:0005975">
    <property type="term" value="P:carbohydrate metabolic process"/>
    <property type="evidence" value="ECO:0007669"/>
    <property type="project" value="UniProtKB-ARBA"/>
</dbReference>
<evidence type="ECO:0000313" key="4">
    <source>
        <dbReference type="Proteomes" id="UP000247476"/>
    </source>
</evidence>
<dbReference type="AlphaFoldDB" id="A0A2V5KBV9"/>
<evidence type="ECO:0000313" key="3">
    <source>
        <dbReference type="EMBL" id="PYI55634.1"/>
    </source>
</evidence>
<sequence length="984" mass="109098">MPKIGIRSAGAFLLLCAALCGWNVGTASTDPSDLPIVQNGETHAVVLVEETADDRTVAAADKLVDYVYKATGAVLPILTEEQLNDQGGAPDGHVKIYVGPTTGLHPEAAGALVDLDEDGFVIQSHGRCLTIVGPTSWGTEFGVDEFLERYVGVRWLMPGPDGEDVPQTANLSVLQNVLIREEPAFVSRKLSPMSNPGHSIGPENIRWAGDNRIRDRIDYGHNLYNLFPPSVYGTTHPEFFPIRNGVPYIPSESAKASKWQPCFSNPDTVTEAIYNIVKYFNEHPGETYYSLGVNDEGGFCEQAPDHPANPHRKNSGGYDDMSDIYYAWVNQVVAGVLQVHPDKYFGLLAYREVMDPPSFSLNDRVIPYMTKDRYGWAAADVKSADMQRTQVWASKAANLGWYDYSYGSPYTLPRVYSHVMSDYMQFASQNSVIGLVSESYPNWGEGPKNWVYAKLMWNPNQDVDLLLDEWYERAVGPAAAPDLKAYYDFWEQFWTTEVPPTSWFQTYKNTSYFWFPSAAYLTLIGTAEIADMRELLESVVDKAQTPAQIKRAELLLRTFEYYEASALSYTPSSWPSPVMNATQALQMLDRIAQAGTYYEKRFQLIEEFKLSKAILNQSLTPQSFNLYWPYWHFAEYWELMDYLRSEAPNGPVHTQLNSYATAPARTTLRDWAKVMLKALNDDASNQTANPSFEANVGGSVVGWTLERKGTRGTVQFATNPSTAKDGSVSVSVYGADQGGAVSQPFAVKPGLLATRVYFHTPAGFPSTSEARIRMNLTLLDANGATLVSRDSAVVDASSAAGTWVPYDTIWDISTKWGAAFVDKAILKVYVDKLGDGETVYFDQVRAYQPEAPVVGGGDPTVVDDTDPTVHYSGTWTKYVNTLHIGGSQRLGMTQGAYADIPFNGTEATLFAPRNNVYGKAKIYVDGVYKATVDYYNPTVQYQKEIYATGPLTPGPHVLRIEAAWTKNGASTNYFVSFDALRVTP</sequence>
<dbReference type="Pfam" id="PF16126">
    <property type="entry name" value="DUF4838"/>
    <property type="match status" value="1"/>
</dbReference>
<dbReference type="EMBL" id="QJVJ01000003">
    <property type="protein sequence ID" value="PYI55634.1"/>
    <property type="molecule type" value="Genomic_DNA"/>
</dbReference>
<gene>
    <name evidence="3" type="ORF">DLM86_07860</name>
</gene>
<dbReference type="PANTHER" id="PTHR47406">
    <property type="entry name" value="COAGULATION FACTOR 5/8 TYPE, C-TERMINAL"/>
    <property type="match status" value="1"/>
</dbReference>
<comment type="caution">
    <text evidence="3">The sequence shown here is derived from an EMBL/GenBank/DDBJ whole genome shotgun (WGS) entry which is preliminary data.</text>
</comment>
<protein>
    <recommendedName>
        <fullName evidence="5">DUF4838 domain-containing protein</fullName>
    </recommendedName>
</protein>
<dbReference type="PANTHER" id="PTHR47406:SF2">
    <property type="entry name" value="ALPHA GLUCURONIDASE N-TERMINAL DOMAIN-CONTAINING PROTEIN"/>
    <property type="match status" value="1"/>
</dbReference>
<dbReference type="Gene3D" id="2.60.120.260">
    <property type="entry name" value="Galactose-binding domain-like"/>
    <property type="match status" value="2"/>
</dbReference>
<keyword evidence="2" id="KW-0732">Signal</keyword>
<accession>A0A2V5KBV9</accession>
<feature type="chain" id="PRO_5015917158" description="DUF4838 domain-containing protein" evidence="2">
    <location>
        <begin position="28"/>
        <end position="984"/>
    </location>
</feature>
<dbReference type="SUPFAM" id="SSF55545">
    <property type="entry name" value="beta-N-acetylhexosaminidase-like domain"/>
    <property type="match status" value="1"/>
</dbReference>
<dbReference type="RefSeq" id="WP_110839434.1">
    <property type="nucleotide sequence ID" value="NZ_QJVJ01000003.1"/>
</dbReference>
<keyword evidence="1" id="KW-0378">Hydrolase</keyword>
<dbReference type="InterPro" id="IPR029018">
    <property type="entry name" value="Hex-like_dom2"/>
</dbReference>
<reference evidence="3 4" key="1">
    <citation type="submission" date="2018-05" db="EMBL/GenBank/DDBJ databases">
        <title>Paenibacillus flagellatus sp. nov., isolated from selenium mineral soil.</title>
        <authorList>
            <person name="Dai X."/>
        </authorList>
    </citation>
    <scope>NUCLEOTIDE SEQUENCE [LARGE SCALE GENOMIC DNA]</scope>
    <source>
        <strain evidence="3 4">DXL2</strain>
    </source>
</reference>
<dbReference type="InterPro" id="IPR032287">
    <property type="entry name" value="DUF4838"/>
</dbReference>
<organism evidence="3 4">
    <name type="scientific">Paenibacillus flagellatus</name>
    <dbReference type="NCBI Taxonomy" id="2211139"/>
    <lineage>
        <taxon>Bacteria</taxon>
        <taxon>Bacillati</taxon>
        <taxon>Bacillota</taxon>
        <taxon>Bacilli</taxon>
        <taxon>Bacillales</taxon>
        <taxon>Paenibacillaceae</taxon>
        <taxon>Paenibacillus</taxon>
    </lineage>
</organism>
<dbReference type="Gene3D" id="3.30.379.10">
    <property type="entry name" value="Chitobiase/beta-hexosaminidase domain 2-like"/>
    <property type="match status" value="1"/>
</dbReference>
<dbReference type="GO" id="GO:0016787">
    <property type="term" value="F:hydrolase activity"/>
    <property type="evidence" value="ECO:0007669"/>
    <property type="project" value="UniProtKB-KW"/>
</dbReference>
<proteinExistence type="predicted"/>
<keyword evidence="4" id="KW-1185">Reference proteome</keyword>